<evidence type="ECO:0000313" key="1">
    <source>
        <dbReference type="EMBL" id="MDO6966461.1"/>
    </source>
</evidence>
<evidence type="ECO:0000313" key="2">
    <source>
        <dbReference type="Proteomes" id="UP001174932"/>
    </source>
</evidence>
<dbReference type="EMBL" id="JAUOZU010000018">
    <property type="protein sequence ID" value="MDO6966461.1"/>
    <property type="molecule type" value="Genomic_DNA"/>
</dbReference>
<dbReference type="Proteomes" id="UP001174932">
    <property type="component" value="Unassembled WGS sequence"/>
</dbReference>
<proteinExistence type="predicted"/>
<keyword evidence="2" id="KW-1185">Reference proteome</keyword>
<protein>
    <submittedName>
        <fullName evidence="1">Type III secretion system chaperone</fullName>
    </submittedName>
</protein>
<dbReference type="SUPFAM" id="SSF69635">
    <property type="entry name" value="Type III secretory system chaperone-like"/>
    <property type="match status" value="1"/>
</dbReference>
<dbReference type="InterPro" id="IPR010261">
    <property type="entry name" value="Tir_chaperone"/>
</dbReference>
<name>A0ABT8YS30_9HYPH</name>
<dbReference type="CDD" id="cd16364">
    <property type="entry name" value="T3SC_I-like"/>
    <property type="match status" value="1"/>
</dbReference>
<organism evidence="1 2">
    <name type="scientific">Rhizobium alvei</name>
    <dbReference type="NCBI Taxonomy" id="1132659"/>
    <lineage>
        <taxon>Bacteria</taxon>
        <taxon>Pseudomonadati</taxon>
        <taxon>Pseudomonadota</taxon>
        <taxon>Alphaproteobacteria</taxon>
        <taxon>Hyphomicrobiales</taxon>
        <taxon>Rhizobiaceae</taxon>
        <taxon>Rhizobium/Agrobacterium group</taxon>
        <taxon>Rhizobium</taxon>
    </lineage>
</organism>
<reference evidence="1" key="2">
    <citation type="submission" date="2023-07" db="EMBL/GenBank/DDBJ databases">
        <authorList>
            <person name="Shen H."/>
        </authorList>
    </citation>
    <scope>NUCLEOTIDE SEQUENCE</scope>
    <source>
        <strain evidence="1">TNR-22</strain>
    </source>
</reference>
<sequence length="164" mass="17590">MTTIAHVLDAMSAKLGMSGIELNADGQVEIDFGNGFVAYITRIDSNMLELSFPLPNLDFATHGMMAAMLAANFLGQATGFGRLALDPVKLEAIYCERWDVAEMSPGIVDRRTEAFVRAGAYWFSQGSDTLVEAARTIGDHDEPVAAQPAVSGRDDAGFGGMIRL</sequence>
<dbReference type="RefSeq" id="WP_304378389.1">
    <property type="nucleotide sequence ID" value="NZ_JAUOZU010000018.1"/>
</dbReference>
<gene>
    <name evidence="1" type="ORF">Q4481_21110</name>
</gene>
<reference evidence="1" key="1">
    <citation type="journal article" date="2015" name="Int. J. Syst. Evol. Microbiol.">
        <title>Rhizobium alvei sp. nov., isolated from a freshwater river.</title>
        <authorList>
            <person name="Sheu S.Y."/>
            <person name="Huang H.W."/>
            <person name="Young C.C."/>
            <person name="Chen W.M."/>
        </authorList>
    </citation>
    <scope>NUCLEOTIDE SEQUENCE</scope>
    <source>
        <strain evidence="1">TNR-22</strain>
    </source>
</reference>
<dbReference type="Pfam" id="PF05932">
    <property type="entry name" value="CesT"/>
    <property type="match status" value="1"/>
</dbReference>
<comment type="caution">
    <text evidence="1">The sequence shown here is derived from an EMBL/GenBank/DDBJ whole genome shotgun (WGS) entry which is preliminary data.</text>
</comment>
<accession>A0ABT8YS30</accession>
<dbReference type="Gene3D" id="3.30.1460.10">
    <property type="match status" value="1"/>
</dbReference>